<reference evidence="1 2" key="1">
    <citation type="submission" date="2019-06" db="EMBL/GenBank/DDBJ databases">
        <title>A novel bacterium of genus Pontibacter, isolated from marine sediment.</title>
        <authorList>
            <person name="Huang H."/>
            <person name="Mo K."/>
            <person name="Hu Y."/>
        </authorList>
    </citation>
    <scope>NUCLEOTIDE SEQUENCE [LARGE SCALE GENOMIC DNA]</scope>
    <source>
        <strain evidence="1 2">HB172049</strain>
    </source>
</reference>
<gene>
    <name evidence="1" type="ORF">FJM65_12610</name>
</gene>
<sequence>MLTIIACSPIISSTTAKSESTVTSKALRERLMEKVEAFEKTQSEYLFVLDGYLVAPHEVAKLKELKPSDLIVVEVLSQQAAKAIYGDEAKENTVLINTSNMNSKQMP</sequence>
<dbReference type="Proteomes" id="UP000316727">
    <property type="component" value="Unassembled WGS sequence"/>
</dbReference>
<keyword evidence="2" id="KW-1185">Reference proteome</keyword>
<evidence type="ECO:0008006" key="3">
    <source>
        <dbReference type="Google" id="ProtNLM"/>
    </source>
</evidence>
<dbReference type="OrthoDB" id="1522859at2"/>
<evidence type="ECO:0000313" key="1">
    <source>
        <dbReference type="EMBL" id="TPE43591.1"/>
    </source>
</evidence>
<dbReference type="RefSeq" id="WP_140621894.1">
    <property type="nucleotide sequence ID" value="NZ_VFRQ01000006.1"/>
</dbReference>
<evidence type="ECO:0000313" key="2">
    <source>
        <dbReference type="Proteomes" id="UP000316727"/>
    </source>
</evidence>
<proteinExistence type="predicted"/>
<organism evidence="1 2">
    <name type="scientific">Pontibacter mangrovi</name>
    <dbReference type="NCBI Taxonomy" id="2589816"/>
    <lineage>
        <taxon>Bacteria</taxon>
        <taxon>Pseudomonadati</taxon>
        <taxon>Bacteroidota</taxon>
        <taxon>Cytophagia</taxon>
        <taxon>Cytophagales</taxon>
        <taxon>Hymenobacteraceae</taxon>
        <taxon>Pontibacter</taxon>
    </lineage>
</organism>
<comment type="caution">
    <text evidence="1">The sequence shown here is derived from an EMBL/GenBank/DDBJ whole genome shotgun (WGS) entry which is preliminary data.</text>
</comment>
<dbReference type="EMBL" id="VFRQ01000006">
    <property type="protein sequence ID" value="TPE43591.1"/>
    <property type="molecule type" value="Genomic_DNA"/>
</dbReference>
<protein>
    <recommendedName>
        <fullName evidence="3">TonB-dependent receptor plug domain-containing protein</fullName>
    </recommendedName>
</protein>
<accession>A0A501W8I9</accession>
<name>A0A501W8I9_9BACT</name>
<dbReference type="AlphaFoldDB" id="A0A501W8I9"/>